<protein>
    <submittedName>
        <fullName evidence="2">Uncharacterized protein</fullName>
    </submittedName>
</protein>
<feature type="region of interest" description="Disordered" evidence="1">
    <location>
        <begin position="471"/>
        <end position="493"/>
    </location>
</feature>
<reference evidence="3" key="2">
    <citation type="journal article" date="2017" name="Nat. Plants">
        <title>The Aegilops tauschii genome reveals multiple impacts of transposons.</title>
        <authorList>
            <person name="Zhao G."/>
            <person name="Zou C."/>
            <person name="Li K."/>
            <person name="Wang K."/>
            <person name="Li T."/>
            <person name="Gao L."/>
            <person name="Zhang X."/>
            <person name="Wang H."/>
            <person name="Yang Z."/>
            <person name="Liu X."/>
            <person name="Jiang W."/>
            <person name="Mao L."/>
            <person name="Kong X."/>
            <person name="Jiao Y."/>
            <person name="Jia J."/>
        </authorList>
    </citation>
    <scope>NUCLEOTIDE SEQUENCE [LARGE SCALE GENOMIC DNA]</scope>
    <source>
        <strain evidence="3">cv. AL8/78</strain>
    </source>
</reference>
<evidence type="ECO:0000256" key="1">
    <source>
        <dbReference type="SAM" id="MobiDB-lite"/>
    </source>
</evidence>
<sequence length="493" mass="53929">KTPAPIEPPFPNPAAPRPRRPLLVWTRGRRGRRQAGMSMRDLVAGRAGCAAAGSSSSANPLTALADAVLGSSKSEQQIKELSGSAVRGKASFDSMPIPLSTLPGSEDEIKLGQGPIRSMKGTDFINGCHGDACGDNFQASIPSVPEHIVVEPHLGEPEQVDSATRLHFKPKFEGPPEMAAQAFLPQSSFEPYSIPENGPEEYSGGKDGLLDHIDGLYDDEMRSSGNISTEVDSWLSAFEQGIHPRVMSDDELAGDGWLSFLRIAISHLGGFSQPRFLEELITCQDQVTGHRVWIKLQQRSGWSVKLEATRHHLFDALQDAAMLAVITMRQHFPCEFGGTPFEVLPVAPRQRSRRLDDGAAVIRGGAVASAFMGINHDDVQGLLAVGFMSLFHERSKSLQRLKEHALKERLLITEIEKMVEELDGSPTQTQELDRRIEELKKMAGEMHRLHAHAVKGCIGWFVFVTNEAQQEMKPSDDGNEVASSPAVSVRARL</sequence>
<dbReference type="AlphaFoldDB" id="A0A453L2P2"/>
<keyword evidence="3" id="KW-1185">Reference proteome</keyword>
<feature type="compositionally biased region" description="Pro residues" evidence="1">
    <location>
        <begin position="1"/>
        <end position="16"/>
    </location>
</feature>
<name>A0A453L2P2_AEGTS</name>
<dbReference type="EnsemblPlants" id="AET5Gv20607700.3">
    <property type="protein sequence ID" value="AET5Gv20607700.3"/>
    <property type="gene ID" value="AET5Gv20607700"/>
</dbReference>
<evidence type="ECO:0000313" key="2">
    <source>
        <dbReference type="EnsemblPlants" id="AET5Gv20607700.3"/>
    </source>
</evidence>
<dbReference type="Gramene" id="AET5Gv20607700.3">
    <property type="protein sequence ID" value="AET5Gv20607700.3"/>
    <property type="gene ID" value="AET5Gv20607700"/>
</dbReference>
<dbReference type="Proteomes" id="UP000015105">
    <property type="component" value="Chromosome 5D"/>
</dbReference>
<reference evidence="2" key="4">
    <citation type="submission" date="2019-03" db="UniProtKB">
        <authorList>
            <consortium name="EnsemblPlants"/>
        </authorList>
    </citation>
    <scope>IDENTIFICATION</scope>
</reference>
<accession>A0A453L2P2</accession>
<reference evidence="2" key="5">
    <citation type="journal article" date="2021" name="G3 (Bethesda)">
        <title>Aegilops tauschii genome assembly Aet v5.0 features greater sequence contiguity and improved annotation.</title>
        <authorList>
            <person name="Wang L."/>
            <person name="Zhu T."/>
            <person name="Rodriguez J.C."/>
            <person name="Deal K.R."/>
            <person name="Dubcovsky J."/>
            <person name="McGuire P.E."/>
            <person name="Lux T."/>
            <person name="Spannagl M."/>
            <person name="Mayer K.F.X."/>
            <person name="Baldrich P."/>
            <person name="Meyers B.C."/>
            <person name="Huo N."/>
            <person name="Gu Y.Q."/>
            <person name="Zhou H."/>
            <person name="Devos K.M."/>
            <person name="Bennetzen J.L."/>
            <person name="Unver T."/>
            <person name="Budak H."/>
            <person name="Gulick P.J."/>
            <person name="Galiba G."/>
            <person name="Kalapos B."/>
            <person name="Nelson D.R."/>
            <person name="Li P."/>
            <person name="You F.M."/>
            <person name="Luo M.C."/>
            <person name="Dvorak J."/>
        </authorList>
    </citation>
    <scope>NUCLEOTIDE SEQUENCE [LARGE SCALE GENOMIC DNA]</scope>
    <source>
        <strain evidence="2">cv. AL8/78</strain>
    </source>
</reference>
<organism evidence="2 3">
    <name type="scientific">Aegilops tauschii subsp. strangulata</name>
    <name type="common">Goatgrass</name>
    <dbReference type="NCBI Taxonomy" id="200361"/>
    <lineage>
        <taxon>Eukaryota</taxon>
        <taxon>Viridiplantae</taxon>
        <taxon>Streptophyta</taxon>
        <taxon>Embryophyta</taxon>
        <taxon>Tracheophyta</taxon>
        <taxon>Spermatophyta</taxon>
        <taxon>Magnoliopsida</taxon>
        <taxon>Liliopsida</taxon>
        <taxon>Poales</taxon>
        <taxon>Poaceae</taxon>
        <taxon>BOP clade</taxon>
        <taxon>Pooideae</taxon>
        <taxon>Triticodae</taxon>
        <taxon>Triticeae</taxon>
        <taxon>Triticinae</taxon>
        <taxon>Aegilops</taxon>
    </lineage>
</organism>
<reference evidence="2" key="3">
    <citation type="journal article" date="2017" name="Nature">
        <title>Genome sequence of the progenitor of the wheat D genome Aegilops tauschii.</title>
        <authorList>
            <person name="Luo M.C."/>
            <person name="Gu Y.Q."/>
            <person name="Puiu D."/>
            <person name="Wang H."/>
            <person name="Twardziok S.O."/>
            <person name="Deal K.R."/>
            <person name="Huo N."/>
            <person name="Zhu T."/>
            <person name="Wang L."/>
            <person name="Wang Y."/>
            <person name="McGuire P.E."/>
            <person name="Liu S."/>
            <person name="Long H."/>
            <person name="Ramasamy R.K."/>
            <person name="Rodriguez J.C."/>
            <person name="Van S.L."/>
            <person name="Yuan L."/>
            <person name="Wang Z."/>
            <person name="Xia Z."/>
            <person name="Xiao L."/>
            <person name="Anderson O.D."/>
            <person name="Ouyang S."/>
            <person name="Liang Y."/>
            <person name="Zimin A.V."/>
            <person name="Pertea G."/>
            <person name="Qi P."/>
            <person name="Bennetzen J.L."/>
            <person name="Dai X."/>
            <person name="Dawson M.W."/>
            <person name="Muller H.G."/>
            <person name="Kugler K."/>
            <person name="Rivarola-Duarte L."/>
            <person name="Spannagl M."/>
            <person name="Mayer K.F.X."/>
            <person name="Lu F.H."/>
            <person name="Bevan M.W."/>
            <person name="Leroy P."/>
            <person name="Li P."/>
            <person name="You F.M."/>
            <person name="Sun Q."/>
            <person name="Liu Z."/>
            <person name="Lyons E."/>
            <person name="Wicker T."/>
            <person name="Salzberg S.L."/>
            <person name="Devos K.M."/>
            <person name="Dvorak J."/>
        </authorList>
    </citation>
    <scope>NUCLEOTIDE SEQUENCE [LARGE SCALE GENOMIC DNA]</scope>
    <source>
        <strain evidence="2">cv. AL8/78</strain>
    </source>
</reference>
<evidence type="ECO:0000313" key="3">
    <source>
        <dbReference type="Proteomes" id="UP000015105"/>
    </source>
</evidence>
<proteinExistence type="predicted"/>
<dbReference type="STRING" id="200361.A0A453L2P2"/>
<feature type="region of interest" description="Disordered" evidence="1">
    <location>
        <begin position="1"/>
        <end position="22"/>
    </location>
</feature>
<reference evidence="3" key="1">
    <citation type="journal article" date="2014" name="Science">
        <title>Ancient hybridizations among the ancestral genomes of bread wheat.</title>
        <authorList>
            <consortium name="International Wheat Genome Sequencing Consortium,"/>
            <person name="Marcussen T."/>
            <person name="Sandve S.R."/>
            <person name="Heier L."/>
            <person name="Spannagl M."/>
            <person name="Pfeifer M."/>
            <person name="Jakobsen K.S."/>
            <person name="Wulff B.B."/>
            <person name="Steuernagel B."/>
            <person name="Mayer K.F."/>
            <person name="Olsen O.A."/>
        </authorList>
    </citation>
    <scope>NUCLEOTIDE SEQUENCE [LARGE SCALE GENOMIC DNA]</scope>
    <source>
        <strain evidence="3">cv. AL8/78</strain>
    </source>
</reference>